<sequence length="958" mass="105193">MPKSVASYISLTSSRGEHEEDDDEIDEHEREATRNTYHNALKSRSRTTPNSPIETRGHGSTRSRTSDMDLRSRMPSRLLTPNPTPDEHASLLPRRDGLPSGYRTLPASAPGTPRFPLSRSQSYRGSSRSRVRHHPRRGSFGHALAKALHTDANQTEPNELDSSRPSLYLDDRVWYDQFTSTDWVHDSIADAYRVKELRGRKDFRGRLISLLDGAQGWIIVAIIGILTAGFAYFIDVTETAIYDYKNGFCSSHWWYSKRKCCVGAETCEEWSAWSGLGPHHEGALWIDYGAYILWVVVLSSLACLITLQTRTTISSAISLSTLDENLGADHANESKHDQEGRRTSMSPTRRFQEAAQRPPVVYYPAAGSGVAEVKVILSGFVLHGYLGVRTLVCKTVGLILSVASGLSIGKEGPYVHIATCLGNIACRIFSKYNSNDGKRREVLSAAAASGVAVAFGAPIGGVLFSLEEVSYYFPPKVLFRTFFCCIAAALSLKALDPYGTGKIVMFEVRYVVDWKFFELFIFILLGILGGATGAFFIKASRIWATTFRKIRVIKKYPIVEVVLVALVTGVVSFWNRYTRLPVAELLFELSAPCDAFTNSGSGLCPTEERIPDVIGYLFLALIVKTVLTVITFGVKVPAGIYVPSMVIGGLMGRIVGHIVQLLTLRYPDVALSGGCLSVDGPESCVVPGVYAMVTAGAVMCGVTRLSVTLAVILFELTGSLEHVLPFSLGVLVAKWTADWVEPLSIYDLLTDMNAYPFLDSKARPVFTTDLGDITPPPRKARFIDVSSSPLVPARELRSKLEYLHMAGELDGGLPIVRDGNLVGLIPAPDLEFALDRLEDEDGALCLMSPQDKWQGPGQGVGGRNDSGAGVAIVVESELAPNGNQPLHRHQPTDPTDFTPFIDPAPVSLDMCSPMDLVFECFVKLGLRYICVMREGKFAGLVHKKVFVKYVKEVQEKER</sequence>
<feature type="compositionally biased region" description="Polar residues" evidence="8">
    <location>
        <begin position="46"/>
        <end position="63"/>
    </location>
</feature>
<evidence type="ECO:0000256" key="6">
    <source>
        <dbReference type="ARBA" id="ARBA00023136"/>
    </source>
</evidence>
<evidence type="ECO:0000256" key="7">
    <source>
        <dbReference type="ARBA" id="ARBA00023214"/>
    </source>
</evidence>
<dbReference type="InterPro" id="IPR001807">
    <property type="entry name" value="ClC"/>
</dbReference>
<keyword evidence="2" id="KW-0813">Transport</keyword>
<evidence type="ECO:0000256" key="3">
    <source>
        <dbReference type="ARBA" id="ARBA00022692"/>
    </source>
</evidence>
<feature type="region of interest" description="Disordered" evidence="8">
    <location>
        <begin position="1"/>
        <end position="138"/>
    </location>
</feature>
<dbReference type="InterPro" id="IPR014743">
    <property type="entry name" value="Cl-channel_core"/>
</dbReference>
<dbReference type="Pfam" id="PF00654">
    <property type="entry name" value="Voltage_CLC"/>
    <property type="match status" value="1"/>
</dbReference>
<keyword evidence="11" id="KW-1185">Reference proteome</keyword>
<evidence type="ECO:0000256" key="5">
    <source>
        <dbReference type="ARBA" id="ARBA00023065"/>
    </source>
</evidence>
<dbReference type="AlphaFoldDB" id="A0A4U0U4P1"/>
<feature type="transmembrane region" description="Helical" evidence="9">
    <location>
        <begin position="556"/>
        <end position="574"/>
    </location>
</feature>
<evidence type="ECO:0000313" key="10">
    <source>
        <dbReference type="EMBL" id="TKA29837.1"/>
    </source>
</evidence>
<comment type="caution">
    <text evidence="10">The sequence shown here is derived from an EMBL/GenBank/DDBJ whole genome shotgun (WGS) entry which is preliminary data.</text>
</comment>
<keyword evidence="6 9" id="KW-0472">Membrane</keyword>
<protein>
    <submittedName>
        <fullName evidence="10">Uncharacterized protein</fullName>
    </submittedName>
</protein>
<dbReference type="GO" id="GO:0005886">
    <property type="term" value="C:plasma membrane"/>
    <property type="evidence" value="ECO:0007669"/>
    <property type="project" value="TreeGrafter"/>
</dbReference>
<feature type="transmembrane region" description="Helical" evidence="9">
    <location>
        <begin position="207"/>
        <end position="234"/>
    </location>
</feature>
<dbReference type="CDD" id="cd03684">
    <property type="entry name" value="ClC_3_like"/>
    <property type="match status" value="1"/>
</dbReference>
<dbReference type="FunFam" id="1.10.3080.10:FF:000013">
    <property type="entry name" value="Voltage-gated chloride channel (ClcA)"/>
    <property type="match status" value="1"/>
</dbReference>
<dbReference type="Proteomes" id="UP000308549">
    <property type="component" value="Unassembled WGS sequence"/>
</dbReference>
<evidence type="ECO:0000256" key="2">
    <source>
        <dbReference type="ARBA" id="ARBA00022448"/>
    </source>
</evidence>
<feature type="transmembrane region" description="Helical" evidence="9">
    <location>
        <begin position="613"/>
        <end position="634"/>
    </location>
</feature>
<dbReference type="OrthoDB" id="44789at2759"/>
<evidence type="ECO:0000313" key="11">
    <source>
        <dbReference type="Proteomes" id="UP000308549"/>
    </source>
</evidence>
<dbReference type="EMBL" id="NAJL01000013">
    <property type="protein sequence ID" value="TKA29837.1"/>
    <property type="molecule type" value="Genomic_DNA"/>
</dbReference>
<dbReference type="SUPFAM" id="SSF54631">
    <property type="entry name" value="CBS-domain pair"/>
    <property type="match status" value="1"/>
</dbReference>
<feature type="transmembrane region" description="Helical" evidence="9">
    <location>
        <begin position="288"/>
        <end position="307"/>
    </location>
</feature>
<name>A0A4U0U4P1_9PEZI</name>
<dbReference type="PANTHER" id="PTHR45711">
    <property type="entry name" value="CHLORIDE CHANNEL PROTEIN"/>
    <property type="match status" value="1"/>
</dbReference>
<feature type="compositionally biased region" description="Basic residues" evidence="8">
    <location>
        <begin position="127"/>
        <end position="138"/>
    </location>
</feature>
<evidence type="ECO:0000256" key="8">
    <source>
        <dbReference type="SAM" id="MobiDB-lite"/>
    </source>
</evidence>
<evidence type="ECO:0000256" key="4">
    <source>
        <dbReference type="ARBA" id="ARBA00022989"/>
    </source>
</evidence>
<keyword evidence="5" id="KW-0406">Ion transport</keyword>
<dbReference type="PANTHER" id="PTHR45711:SF3">
    <property type="entry name" value="CLC CHANNEL"/>
    <property type="match status" value="1"/>
</dbReference>
<feature type="compositionally biased region" description="Basic and acidic residues" evidence="8">
    <location>
        <begin position="85"/>
        <end position="97"/>
    </location>
</feature>
<dbReference type="GO" id="GO:0005794">
    <property type="term" value="C:Golgi apparatus"/>
    <property type="evidence" value="ECO:0007669"/>
    <property type="project" value="TreeGrafter"/>
</dbReference>
<dbReference type="InterPro" id="IPR046342">
    <property type="entry name" value="CBS_dom_sf"/>
</dbReference>
<dbReference type="PRINTS" id="PR00762">
    <property type="entry name" value="CLCHANNEL"/>
</dbReference>
<keyword evidence="7" id="KW-0868">Chloride</keyword>
<feature type="transmembrane region" description="Helical" evidence="9">
    <location>
        <begin position="516"/>
        <end position="536"/>
    </location>
</feature>
<gene>
    <name evidence="10" type="ORF">B0A50_03201</name>
</gene>
<feature type="compositionally biased region" description="Basic and acidic residues" evidence="8">
    <location>
        <begin position="330"/>
        <end position="342"/>
    </location>
</feature>
<keyword evidence="3 9" id="KW-0812">Transmembrane</keyword>
<dbReference type="Gene3D" id="1.10.3080.10">
    <property type="entry name" value="Clc chloride channel"/>
    <property type="match status" value="1"/>
</dbReference>
<feature type="region of interest" description="Disordered" evidence="8">
    <location>
        <begin position="330"/>
        <end position="353"/>
    </location>
</feature>
<feature type="transmembrane region" description="Helical" evidence="9">
    <location>
        <begin position="442"/>
        <end position="465"/>
    </location>
</feature>
<feature type="transmembrane region" description="Helical" evidence="9">
    <location>
        <begin position="640"/>
        <end position="662"/>
    </location>
</feature>
<accession>A0A4U0U4P1</accession>
<dbReference type="GO" id="GO:0005769">
    <property type="term" value="C:early endosome"/>
    <property type="evidence" value="ECO:0007669"/>
    <property type="project" value="TreeGrafter"/>
</dbReference>
<dbReference type="GO" id="GO:0005247">
    <property type="term" value="F:voltage-gated chloride channel activity"/>
    <property type="evidence" value="ECO:0007669"/>
    <property type="project" value="TreeGrafter"/>
</dbReference>
<evidence type="ECO:0000256" key="9">
    <source>
        <dbReference type="SAM" id="Phobius"/>
    </source>
</evidence>
<reference evidence="10 11" key="1">
    <citation type="submission" date="2017-03" db="EMBL/GenBank/DDBJ databases">
        <title>Genomes of endolithic fungi from Antarctica.</title>
        <authorList>
            <person name="Coleine C."/>
            <person name="Masonjones S."/>
            <person name="Stajich J.E."/>
        </authorList>
    </citation>
    <scope>NUCLEOTIDE SEQUENCE [LARGE SCALE GENOMIC DNA]</scope>
    <source>
        <strain evidence="10 11">CCFEE 6315</strain>
    </source>
</reference>
<proteinExistence type="predicted"/>
<organism evidence="10 11">
    <name type="scientific">Salinomyces thailandicus</name>
    <dbReference type="NCBI Taxonomy" id="706561"/>
    <lineage>
        <taxon>Eukaryota</taxon>
        <taxon>Fungi</taxon>
        <taxon>Dikarya</taxon>
        <taxon>Ascomycota</taxon>
        <taxon>Pezizomycotina</taxon>
        <taxon>Dothideomycetes</taxon>
        <taxon>Dothideomycetidae</taxon>
        <taxon>Mycosphaerellales</taxon>
        <taxon>Teratosphaeriaceae</taxon>
        <taxon>Salinomyces</taxon>
    </lineage>
</organism>
<evidence type="ECO:0000256" key="1">
    <source>
        <dbReference type="ARBA" id="ARBA00004141"/>
    </source>
</evidence>
<comment type="subcellular location">
    <subcellularLocation>
        <location evidence="1">Membrane</location>
        <topology evidence="1">Multi-pass membrane protein</topology>
    </subcellularLocation>
</comment>
<keyword evidence="4 9" id="KW-1133">Transmembrane helix</keyword>
<dbReference type="SUPFAM" id="SSF81340">
    <property type="entry name" value="Clc chloride channel"/>
    <property type="match status" value="1"/>
</dbReference>